<comment type="similarity">
    <text evidence="2 4">Belongs to the bacterial solute-binding protein 3 family.</text>
</comment>
<dbReference type="Pfam" id="PF00497">
    <property type="entry name" value="SBP_bac_3"/>
    <property type="match status" value="1"/>
</dbReference>
<evidence type="ECO:0000256" key="4">
    <source>
        <dbReference type="RuleBase" id="RU003744"/>
    </source>
</evidence>
<comment type="subcellular location">
    <subcellularLocation>
        <location evidence="1">Cell envelope</location>
    </subcellularLocation>
</comment>
<feature type="domain" description="Solute-binding protein family 3/N-terminal" evidence="6">
    <location>
        <begin position="35"/>
        <end position="260"/>
    </location>
</feature>
<dbReference type="RefSeq" id="WP_258734455.1">
    <property type="nucleotide sequence ID" value="NZ_JANTHZ010000011.1"/>
</dbReference>
<name>A0A9X2PHP6_9HYPH</name>
<dbReference type="EMBL" id="JANTHZ010000011">
    <property type="protein sequence ID" value="MCS0497296.1"/>
    <property type="molecule type" value="Genomic_DNA"/>
</dbReference>
<reference evidence="7" key="1">
    <citation type="submission" date="2022-08" db="EMBL/GenBank/DDBJ databases">
        <authorList>
            <person name="Li F."/>
        </authorList>
    </citation>
    <scope>NUCLEOTIDE SEQUENCE</scope>
    <source>
        <strain evidence="7">MQZ15Z-1</strain>
    </source>
</reference>
<dbReference type="InterPro" id="IPR018313">
    <property type="entry name" value="SBP_3_CS"/>
</dbReference>
<evidence type="ECO:0000313" key="7">
    <source>
        <dbReference type="EMBL" id="MCS0497296.1"/>
    </source>
</evidence>
<gene>
    <name evidence="7" type="ORF">NVS89_19595</name>
</gene>
<dbReference type="SUPFAM" id="SSF53850">
    <property type="entry name" value="Periplasmic binding protein-like II"/>
    <property type="match status" value="1"/>
</dbReference>
<dbReference type="GO" id="GO:0030313">
    <property type="term" value="C:cell envelope"/>
    <property type="evidence" value="ECO:0007669"/>
    <property type="project" value="UniProtKB-SubCell"/>
</dbReference>
<evidence type="ECO:0000256" key="3">
    <source>
        <dbReference type="ARBA" id="ARBA00022729"/>
    </source>
</evidence>
<dbReference type="Proteomes" id="UP001151088">
    <property type="component" value="Unassembled WGS sequence"/>
</dbReference>
<evidence type="ECO:0000256" key="5">
    <source>
        <dbReference type="SAM" id="SignalP"/>
    </source>
</evidence>
<keyword evidence="3 5" id="KW-0732">Signal</keyword>
<protein>
    <submittedName>
        <fullName evidence="7">Transporter substrate-binding domain-containing protein</fullName>
    </submittedName>
</protein>
<comment type="caution">
    <text evidence="7">The sequence shown here is derived from an EMBL/GenBank/DDBJ whole genome shotgun (WGS) entry which is preliminary data.</text>
</comment>
<organism evidence="7 8">
    <name type="scientific">Ancylobacter mangrovi</name>
    <dbReference type="NCBI Taxonomy" id="2972472"/>
    <lineage>
        <taxon>Bacteria</taxon>
        <taxon>Pseudomonadati</taxon>
        <taxon>Pseudomonadota</taxon>
        <taxon>Alphaproteobacteria</taxon>
        <taxon>Hyphomicrobiales</taxon>
        <taxon>Xanthobacteraceae</taxon>
        <taxon>Ancylobacter</taxon>
    </lineage>
</organism>
<accession>A0A9X2PHP6</accession>
<dbReference type="PANTHER" id="PTHR35936:SF17">
    <property type="entry name" value="ARGININE-BINDING EXTRACELLULAR PROTEIN ARTP"/>
    <property type="match status" value="1"/>
</dbReference>
<dbReference type="PROSITE" id="PS01039">
    <property type="entry name" value="SBP_BACTERIAL_3"/>
    <property type="match status" value="1"/>
</dbReference>
<evidence type="ECO:0000256" key="1">
    <source>
        <dbReference type="ARBA" id="ARBA00004196"/>
    </source>
</evidence>
<dbReference type="AlphaFoldDB" id="A0A9X2PHP6"/>
<dbReference type="Gene3D" id="3.40.190.10">
    <property type="entry name" value="Periplasmic binding protein-like II"/>
    <property type="match status" value="2"/>
</dbReference>
<dbReference type="InterPro" id="IPR001638">
    <property type="entry name" value="Solute-binding_3/MltF_N"/>
</dbReference>
<evidence type="ECO:0000256" key="2">
    <source>
        <dbReference type="ARBA" id="ARBA00010333"/>
    </source>
</evidence>
<evidence type="ECO:0000313" key="8">
    <source>
        <dbReference type="Proteomes" id="UP001151088"/>
    </source>
</evidence>
<keyword evidence="8" id="KW-1185">Reference proteome</keyword>
<dbReference type="PANTHER" id="PTHR35936">
    <property type="entry name" value="MEMBRANE-BOUND LYTIC MUREIN TRANSGLYCOSYLASE F"/>
    <property type="match status" value="1"/>
</dbReference>
<dbReference type="SMART" id="SM00062">
    <property type="entry name" value="PBPb"/>
    <property type="match status" value="1"/>
</dbReference>
<proteinExistence type="inferred from homology"/>
<evidence type="ECO:0000259" key="6">
    <source>
        <dbReference type="SMART" id="SM00062"/>
    </source>
</evidence>
<feature type="chain" id="PRO_5040738944" evidence="5">
    <location>
        <begin position="31"/>
        <end position="270"/>
    </location>
</feature>
<feature type="signal peptide" evidence="5">
    <location>
        <begin position="1"/>
        <end position="30"/>
    </location>
</feature>
<sequence length="270" mass="28996">MNLSGLIGRASSICMIVAALGASLPGVSHAAAPEKVTIATEGAFPPFNQTEADGSFTGFEIDLGNAICKHAGLECTWVKQDFSGMIPALQAKKYDFIFSYMSINDERAKVGLFSIPYITDQFRFYGPKGSAVTLPAGLDGKSVGVLSGSTGERFIKEKWGDKVDVRGYDNLDQVNADLEAGRIDYGFNAQLPVSVFLASPEGAGYAWFGPSYSDPLLGRGAGAMFRKDETALRDKVNDAIRAVYADGTFKEIAARYFKPGVDVSAEPLWK</sequence>